<proteinExistence type="predicted"/>
<protein>
    <submittedName>
        <fullName evidence="1">Uncharacterized protein</fullName>
    </submittedName>
</protein>
<dbReference type="EMBL" id="HACG01044439">
    <property type="protein sequence ID" value="CEK91304.1"/>
    <property type="molecule type" value="Transcribed_RNA"/>
</dbReference>
<dbReference type="AlphaFoldDB" id="A0A0B7BDB1"/>
<name>A0A0B7BDB1_9EUPU</name>
<sequence length="65" mass="7551">EREREREATLNSMYIAISPQSTHIYKLSIYDSEEKKSNVNGVMQPLQNTIHSYNKHTSQNVKQNA</sequence>
<organism evidence="1">
    <name type="scientific">Arion vulgaris</name>
    <dbReference type="NCBI Taxonomy" id="1028688"/>
    <lineage>
        <taxon>Eukaryota</taxon>
        <taxon>Metazoa</taxon>
        <taxon>Spiralia</taxon>
        <taxon>Lophotrochozoa</taxon>
        <taxon>Mollusca</taxon>
        <taxon>Gastropoda</taxon>
        <taxon>Heterobranchia</taxon>
        <taxon>Euthyneura</taxon>
        <taxon>Panpulmonata</taxon>
        <taxon>Eupulmonata</taxon>
        <taxon>Stylommatophora</taxon>
        <taxon>Helicina</taxon>
        <taxon>Arionoidea</taxon>
        <taxon>Arionidae</taxon>
        <taxon>Arion</taxon>
    </lineage>
</organism>
<gene>
    <name evidence="1" type="primary">ORF182120</name>
</gene>
<accession>A0A0B7BDB1</accession>
<evidence type="ECO:0000313" key="1">
    <source>
        <dbReference type="EMBL" id="CEK91304.1"/>
    </source>
</evidence>
<reference evidence="1" key="1">
    <citation type="submission" date="2014-12" db="EMBL/GenBank/DDBJ databases">
        <title>Insight into the proteome of Arion vulgaris.</title>
        <authorList>
            <person name="Aradska J."/>
            <person name="Bulat T."/>
            <person name="Smidak R."/>
            <person name="Sarate P."/>
            <person name="Gangsoo J."/>
            <person name="Sialana F."/>
            <person name="Bilban M."/>
            <person name="Lubec G."/>
        </authorList>
    </citation>
    <scope>NUCLEOTIDE SEQUENCE</scope>
    <source>
        <tissue evidence="1">Skin</tissue>
    </source>
</reference>
<feature type="non-terminal residue" evidence="1">
    <location>
        <position position="1"/>
    </location>
</feature>